<evidence type="ECO:0000313" key="2">
    <source>
        <dbReference type="EMBL" id="SMO93097.1"/>
    </source>
</evidence>
<dbReference type="EMBL" id="FXTO01000026">
    <property type="protein sequence ID" value="SMO93097.1"/>
    <property type="molecule type" value="Genomic_DNA"/>
</dbReference>
<proteinExistence type="predicted"/>
<keyword evidence="1" id="KW-1133">Transmembrane helix</keyword>
<organism evidence="2 3">
    <name type="scientific">Thalassovita litoralis</name>
    <dbReference type="NCBI Taxonomy" id="1010611"/>
    <lineage>
        <taxon>Bacteria</taxon>
        <taxon>Pseudomonadati</taxon>
        <taxon>Pseudomonadota</taxon>
        <taxon>Alphaproteobacteria</taxon>
        <taxon>Rhodobacterales</taxon>
        <taxon>Roseobacteraceae</taxon>
        <taxon>Thalassovita</taxon>
    </lineage>
</organism>
<accession>A0A521FAC3</accession>
<dbReference type="AlphaFoldDB" id="A0A521FAC3"/>
<keyword evidence="1" id="KW-0812">Transmembrane</keyword>
<dbReference type="Proteomes" id="UP000316030">
    <property type="component" value="Unassembled WGS sequence"/>
</dbReference>
<evidence type="ECO:0000313" key="3">
    <source>
        <dbReference type="Proteomes" id="UP000316030"/>
    </source>
</evidence>
<name>A0A521FAC3_9RHOB</name>
<gene>
    <name evidence="2" type="ORF">SAMN06265173_1263</name>
</gene>
<keyword evidence="1" id="KW-0472">Membrane</keyword>
<keyword evidence="3" id="KW-1185">Reference proteome</keyword>
<feature type="transmembrane region" description="Helical" evidence="1">
    <location>
        <begin position="21"/>
        <end position="42"/>
    </location>
</feature>
<protein>
    <submittedName>
        <fullName evidence="2">Uncharacterized protein</fullName>
    </submittedName>
</protein>
<evidence type="ECO:0000256" key="1">
    <source>
        <dbReference type="SAM" id="Phobius"/>
    </source>
</evidence>
<sequence length="54" mass="6556">MDLETNERRQRLKRTSKWPKWLRAPFLLKWALRIGVLAYRIWRFWNALSGGPGD</sequence>
<reference evidence="2 3" key="1">
    <citation type="submission" date="2017-05" db="EMBL/GenBank/DDBJ databases">
        <authorList>
            <person name="Varghese N."/>
            <person name="Submissions S."/>
        </authorList>
    </citation>
    <scope>NUCLEOTIDE SEQUENCE [LARGE SCALE GENOMIC DNA]</scope>
    <source>
        <strain evidence="2 3">DSM 29506</strain>
    </source>
</reference>